<proteinExistence type="predicted"/>
<dbReference type="InterPro" id="IPR000868">
    <property type="entry name" value="Isochorismatase-like_dom"/>
</dbReference>
<keyword evidence="1 3" id="KW-0378">Hydrolase</keyword>
<keyword evidence="4" id="KW-1185">Reference proteome</keyword>
<dbReference type="Gene3D" id="3.40.50.850">
    <property type="entry name" value="Isochorismatase-like"/>
    <property type="match status" value="1"/>
</dbReference>
<evidence type="ECO:0000259" key="2">
    <source>
        <dbReference type="Pfam" id="PF00857"/>
    </source>
</evidence>
<dbReference type="InterPro" id="IPR050272">
    <property type="entry name" value="Isochorismatase-like_hydrls"/>
</dbReference>
<protein>
    <submittedName>
        <fullName evidence="3">Cysteine hydrolase</fullName>
    </submittedName>
</protein>
<evidence type="ECO:0000313" key="4">
    <source>
        <dbReference type="Proteomes" id="UP000280296"/>
    </source>
</evidence>
<reference evidence="3 4" key="1">
    <citation type="submission" date="2018-12" db="EMBL/GenBank/DDBJ databases">
        <authorList>
            <person name="Toschakov S.V."/>
        </authorList>
    </citation>
    <scope>NUCLEOTIDE SEQUENCE [LARGE SCALE GENOMIC DNA]</scope>
    <source>
        <strain evidence="3 4">GM2012</strain>
    </source>
</reference>
<name>A0A432MIA3_9BACT</name>
<comment type="caution">
    <text evidence="3">The sequence shown here is derived from an EMBL/GenBank/DDBJ whole genome shotgun (WGS) entry which is preliminary data.</text>
</comment>
<organism evidence="3 4">
    <name type="scientific">Tautonia sociabilis</name>
    <dbReference type="NCBI Taxonomy" id="2080755"/>
    <lineage>
        <taxon>Bacteria</taxon>
        <taxon>Pseudomonadati</taxon>
        <taxon>Planctomycetota</taxon>
        <taxon>Planctomycetia</taxon>
        <taxon>Isosphaerales</taxon>
        <taxon>Isosphaeraceae</taxon>
        <taxon>Tautonia</taxon>
    </lineage>
</organism>
<dbReference type="PANTHER" id="PTHR43540">
    <property type="entry name" value="PEROXYUREIDOACRYLATE/UREIDOACRYLATE AMIDOHYDROLASE-RELATED"/>
    <property type="match status" value="1"/>
</dbReference>
<accession>A0A432MIA3</accession>
<feature type="domain" description="Isochorismatase-like" evidence="2">
    <location>
        <begin position="13"/>
        <end position="202"/>
    </location>
</feature>
<dbReference type="Pfam" id="PF00857">
    <property type="entry name" value="Isochorismatase"/>
    <property type="match status" value="1"/>
</dbReference>
<reference evidence="3 4" key="2">
    <citation type="submission" date="2019-01" db="EMBL/GenBank/DDBJ databases">
        <title>Tautonia sociabilis, a novel thermotolerant planctomycete of Isosphaeraceae family, isolated from a 4000 m deep subterranean habitat.</title>
        <authorList>
            <person name="Kovaleva O.L."/>
            <person name="Elcheninov A.G."/>
            <person name="Van Heerden E."/>
            <person name="Toshchakov S.V."/>
            <person name="Novikov A."/>
            <person name="Bonch-Osmolovskaya E.A."/>
            <person name="Kublanov I.V."/>
        </authorList>
    </citation>
    <scope>NUCLEOTIDE SEQUENCE [LARGE SCALE GENOMIC DNA]</scope>
    <source>
        <strain evidence="3 4">GM2012</strain>
    </source>
</reference>
<dbReference type="InterPro" id="IPR036380">
    <property type="entry name" value="Isochorismatase-like_sf"/>
</dbReference>
<dbReference type="Proteomes" id="UP000280296">
    <property type="component" value="Unassembled WGS sequence"/>
</dbReference>
<dbReference type="PANTHER" id="PTHR43540:SF6">
    <property type="entry name" value="ISOCHORISMATASE-LIKE DOMAIN-CONTAINING PROTEIN"/>
    <property type="match status" value="1"/>
</dbReference>
<evidence type="ECO:0000313" key="3">
    <source>
        <dbReference type="EMBL" id="RUL86950.1"/>
    </source>
</evidence>
<evidence type="ECO:0000256" key="1">
    <source>
        <dbReference type="ARBA" id="ARBA00022801"/>
    </source>
</evidence>
<dbReference type="GO" id="GO:0016787">
    <property type="term" value="F:hydrolase activity"/>
    <property type="evidence" value="ECO:0007669"/>
    <property type="project" value="UniProtKB-KW"/>
</dbReference>
<dbReference type="OrthoDB" id="9791276at2"/>
<dbReference type="RefSeq" id="WP_126726285.1">
    <property type="nucleotide sequence ID" value="NZ_RYZH01000028.1"/>
</dbReference>
<dbReference type="SUPFAM" id="SSF52499">
    <property type="entry name" value="Isochorismatase-like hydrolases"/>
    <property type="match status" value="1"/>
</dbReference>
<gene>
    <name evidence="3" type="ORF">TsocGM_15020</name>
</gene>
<dbReference type="AlphaFoldDB" id="A0A432MIA3"/>
<sequence>MEFLMPDGALVFVDIDTQRDFLAPGGSLYLADSPRIRPNLARLTTFARDHDIPVLATACAHEPDEPDPEPFPPHCLVDSKGAERIEETRWPGSLVLAPDGTFEPPHGGKKTPAHLTLQKRRYDLFSHPEADRVVAFYAHGEPTFVVYGVAVDYCVGCAVRGLRERGHRVAIVTDAIAAVDPEAMPKLLEEFDAMGVERTTTDAVVGAGG</sequence>
<dbReference type="EMBL" id="RYZH01000028">
    <property type="protein sequence ID" value="RUL86950.1"/>
    <property type="molecule type" value="Genomic_DNA"/>
</dbReference>